<gene>
    <name evidence="1" type="ORF">C5749_03445</name>
</gene>
<comment type="caution">
    <text evidence="1">The sequence shown here is derived from an EMBL/GenBank/DDBJ whole genome shotgun (WGS) entry which is preliminary data.</text>
</comment>
<accession>A0A2S9JT61</accession>
<name>A0A2S9JT61_9SPHI</name>
<sequence length="254" mass="28453">MYIIRFVYFIIFPLALFFASCSSIYMPNVPATPMFQEKGEVHAAAHVNVKGNLSGSVGVAVGNHIAIIANGSYIDQGGQNNKNELFRQHLVEGGLGYFTRVGKEKRQILEIYAGYGIGSSTEIDRRASTTGMIPVETRIVDFDKIFVQVNFSSTRRQKLNLFGKPRKLNYGTAVRASRVAMQDFAINDLASPTEEALFIEPLFYTRMELNRSFQIQYTNGFNFNVVDNTYLKAGNAVFTLGFTYNFGGKRNKTK</sequence>
<keyword evidence="2" id="KW-1185">Reference proteome</keyword>
<dbReference type="PROSITE" id="PS51257">
    <property type="entry name" value="PROKAR_LIPOPROTEIN"/>
    <property type="match status" value="1"/>
</dbReference>
<dbReference type="RefSeq" id="WP_105723039.1">
    <property type="nucleotide sequence ID" value="NZ_PVBS01000001.1"/>
</dbReference>
<dbReference type="Proteomes" id="UP000238642">
    <property type="component" value="Unassembled WGS sequence"/>
</dbReference>
<dbReference type="OrthoDB" id="1337415at2"/>
<dbReference type="AlphaFoldDB" id="A0A2S9JT61"/>
<reference evidence="1 2" key="1">
    <citation type="submission" date="2018-02" db="EMBL/GenBank/DDBJ databases">
        <title>The draft genome of Sphingobacterium gobiense H7.</title>
        <authorList>
            <person name="Li L."/>
            <person name="Liu L."/>
            <person name="Zhang X."/>
            <person name="Wang T."/>
            <person name="Liang L."/>
        </authorList>
    </citation>
    <scope>NUCLEOTIDE SEQUENCE [LARGE SCALE GENOMIC DNA]</scope>
    <source>
        <strain evidence="1 2">ACCC 05757</strain>
    </source>
</reference>
<organism evidence="1 2">
    <name type="scientific">Sphingobacterium gobiense</name>
    <dbReference type="NCBI Taxonomy" id="1382456"/>
    <lineage>
        <taxon>Bacteria</taxon>
        <taxon>Pseudomonadati</taxon>
        <taxon>Bacteroidota</taxon>
        <taxon>Sphingobacteriia</taxon>
        <taxon>Sphingobacteriales</taxon>
        <taxon>Sphingobacteriaceae</taxon>
        <taxon>Sphingobacterium</taxon>
    </lineage>
</organism>
<evidence type="ECO:0000313" key="2">
    <source>
        <dbReference type="Proteomes" id="UP000238642"/>
    </source>
</evidence>
<proteinExistence type="predicted"/>
<evidence type="ECO:0008006" key="3">
    <source>
        <dbReference type="Google" id="ProtNLM"/>
    </source>
</evidence>
<dbReference type="EMBL" id="PVBS01000001">
    <property type="protein sequence ID" value="PRD56331.1"/>
    <property type="molecule type" value="Genomic_DNA"/>
</dbReference>
<evidence type="ECO:0000313" key="1">
    <source>
        <dbReference type="EMBL" id="PRD56331.1"/>
    </source>
</evidence>
<protein>
    <recommendedName>
        <fullName evidence="3">Outer membrane protein beta-barrel domain-containing protein</fullName>
    </recommendedName>
</protein>